<dbReference type="RefSeq" id="WP_344442546.1">
    <property type="nucleotide sequence ID" value="NZ_BAAALF010000055.1"/>
</dbReference>
<feature type="transmembrane region" description="Helical" evidence="9">
    <location>
        <begin position="122"/>
        <end position="143"/>
    </location>
</feature>
<feature type="domain" description="Major facilitator superfamily (MFS) profile" evidence="10">
    <location>
        <begin position="31"/>
        <end position="518"/>
    </location>
</feature>
<dbReference type="PROSITE" id="PS50850">
    <property type="entry name" value="MFS"/>
    <property type="match status" value="1"/>
</dbReference>
<dbReference type="InterPro" id="IPR036259">
    <property type="entry name" value="MFS_trans_sf"/>
</dbReference>
<name>A0ABP4GW58_9ACTN</name>
<evidence type="ECO:0000259" key="10">
    <source>
        <dbReference type="PROSITE" id="PS50850"/>
    </source>
</evidence>
<evidence type="ECO:0000256" key="2">
    <source>
        <dbReference type="ARBA" id="ARBA00022448"/>
    </source>
</evidence>
<feature type="region of interest" description="Disordered" evidence="8">
    <location>
        <begin position="522"/>
        <end position="545"/>
    </location>
</feature>
<dbReference type="CDD" id="cd17321">
    <property type="entry name" value="MFS_MMR_MDR_like"/>
    <property type="match status" value="1"/>
</dbReference>
<dbReference type="Proteomes" id="UP001500037">
    <property type="component" value="Unassembled WGS sequence"/>
</dbReference>
<keyword evidence="4 9" id="KW-0812">Transmembrane</keyword>
<proteinExistence type="predicted"/>
<feature type="transmembrane region" description="Helical" evidence="9">
    <location>
        <begin position="494"/>
        <end position="514"/>
    </location>
</feature>
<keyword evidence="12" id="KW-1185">Reference proteome</keyword>
<feature type="region of interest" description="Disordered" evidence="8">
    <location>
        <begin position="1"/>
        <end position="20"/>
    </location>
</feature>
<dbReference type="Gene3D" id="1.20.1720.10">
    <property type="entry name" value="Multidrug resistance protein D"/>
    <property type="match status" value="1"/>
</dbReference>
<feature type="transmembrane region" description="Helical" evidence="9">
    <location>
        <begin position="97"/>
        <end position="116"/>
    </location>
</feature>
<evidence type="ECO:0000313" key="11">
    <source>
        <dbReference type="EMBL" id="GAA1240832.1"/>
    </source>
</evidence>
<evidence type="ECO:0000256" key="4">
    <source>
        <dbReference type="ARBA" id="ARBA00022692"/>
    </source>
</evidence>
<evidence type="ECO:0000313" key="12">
    <source>
        <dbReference type="Proteomes" id="UP001500037"/>
    </source>
</evidence>
<accession>A0ABP4GW58</accession>
<evidence type="ECO:0000256" key="7">
    <source>
        <dbReference type="ARBA" id="ARBA00023251"/>
    </source>
</evidence>
<feature type="compositionally biased region" description="Low complexity" evidence="8">
    <location>
        <begin position="522"/>
        <end position="532"/>
    </location>
</feature>
<feature type="transmembrane region" description="Helical" evidence="9">
    <location>
        <begin position="242"/>
        <end position="263"/>
    </location>
</feature>
<dbReference type="EMBL" id="BAAALF010000055">
    <property type="protein sequence ID" value="GAA1240832.1"/>
    <property type="molecule type" value="Genomic_DNA"/>
</dbReference>
<feature type="transmembrane region" description="Helical" evidence="9">
    <location>
        <begin position="155"/>
        <end position="175"/>
    </location>
</feature>
<evidence type="ECO:0000256" key="5">
    <source>
        <dbReference type="ARBA" id="ARBA00022989"/>
    </source>
</evidence>
<gene>
    <name evidence="11" type="ORF">GCM10009665_34590</name>
</gene>
<keyword evidence="2" id="KW-0813">Transport</keyword>
<dbReference type="Gene3D" id="1.20.1250.20">
    <property type="entry name" value="MFS general substrate transporter like domains"/>
    <property type="match status" value="1"/>
</dbReference>
<feature type="transmembrane region" description="Helical" evidence="9">
    <location>
        <begin position="217"/>
        <end position="236"/>
    </location>
</feature>
<sequence length="545" mass="55460">MTVPVDATSTPGAPRAVSTGPARAGRREWLALTVLLLPLLLVSMDVSVLYFAVPFISRDLAPSATQQLWIFDVYGFVLAGLLITMGALGDRIGRRRLLLTGALAFGGASVLAAYSTSAATLIGARAVLGIAGATLMPSTLGLIRTLFHDARQRSRAIAVWTAVTSAGIALGPVLSGLLLEHFWWGSVFLVNTPAMLLLLVLGPVLVPESPRVREGRFDLPSAALSLAAVLPLVYGVKELARGGLALPPALCVLAGLLVGAVFVRRQQTHPDALIDLALLRGRAFGGSIAMNLLAMFAVVGFAIFVTQYLQSVLGMRPLTAALWSVLPSVVVGAVAPAAAALGLRVGRDKVMAGGFLIGAAGFASFAVVGPHTPLWRVLAGAVLYAAGMVTLMTQVSEVVMAAAPPERASTASALLESGTELGGALGMAILGSIGTAVYRVDLAGRLLADLAADAVHSVRETLGSAQVVASRLPSAAGHAVLDAARQAFADGLQAAALGATAVMLLGVVLALTVLRGLPAAGAAPASAAPGGPERQDASVPRPSAA</sequence>
<dbReference type="Pfam" id="PF07690">
    <property type="entry name" value="MFS_1"/>
    <property type="match status" value="1"/>
</dbReference>
<organism evidence="11 12">
    <name type="scientific">Kitasatospora nipponensis</name>
    <dbReference type="NCBI Taxonomy" id="258049"/>
    <lineage>
        <taxon>Bacteria</taxon>
        <taxon>Bacillati</taxon>
        <taxon>Actinomycetota</taxon>
        <taxon>Actinomycetes</taxon>
        <taxon>Kitasatosporales</taxon>
        <taxon>Streptomycetaceae</taxon>
        <taxon>Kitasatospora</taxon>
    </lineage>
</organism>
<feature type="transmembrane region" description="Helical" evidence="9">
    <location>
        <begin position="350"/>
        <end position="368"/>
    </location>
</feature>
<dbReference type="PANTHER" id="PTHR42718:SF47">
    <property type="entry name" value="METHYL VIOLOGEN RESISTANCE PROTEIN SMVA"/>
    <property type="match status" value="1"/>
</dbReference>
<comment type="subcellular location">
    <subcellularLocation>
        <location evidence="1">Cell membrane</location>
        <topology evidence="1">Multi-pass membrane protein</topology>
    </subcellularLocation>
</comment>
<keyword evidence="7" id="KW-0046">Antibiotic resistance</keyword>
<evidence type="ECO:0000256" key="1">
    <source>
        <dbReference type="ARBA" id="ARBA00004651"/>
    </source>
</evidence>
<feature type="transmembrane region" description="Helical" evidence="9">
    <location>
        <begin position="374"/>
        <end position="392"/>
    </location>
</feature>
<feature type="transmembrane region" description="Helical" evidence="9">
    <location>
        <begin position="29"/>
        <end position="56"/>
    </location>
</feature>
<dbReference type="InterPro" id="IPR011701">
    <property type="entry name" value="MFS"/>
</dbReference>
<feature type="transmembrane region" description="Helical" evidence="9">
    <location>
        <begin position="284"/>
        <end position="309"/>
    </location>
</feature>
<dbReference type="SUPFAM" id="SSF103473">
    <property type="entry name" value="MFS general substrate transporter"/>
    <property type="match status" value="1"/>
</dbReference>
<dbReference type="PANTHER" id="PTHR42718">
    <property type="entry name" value="MAJOR FACILITATOR SUPERFAMILY MULTIDRUG TRANSPORTER MFSC"/>
    <property type="match status" value="1"/>
</dbReference>
<feature type="transmembrane region" description="Helical" evidence="9">
    <location>
        <begin position="68"/>
        <end position="88"/>
    </location>
</feature>
<reference evidence="12" key="1">
    <citation type="journal article" date="2019" name="Int. J. Syst. Evol. Microbiol.">
        <title>The Global Catalogue of Microorganisms (GCM) 10K type strain sequencing project: providing services to taxonomists for standard genome sequencing and annotation.</title>
        <authorList>
            <consortium name="The Broad Institute Genomics Platform"/>
            <consortium name="The Broad Institute Genome Sequencing Center for Infectious Disease"/>
            <person name="Wu L."/>
            <person name="Ma J."/>
        </authorList>
    </citation>
    <scope>NUCLEOTIDE SEQUENCE [LARGE SCALE GENOMIC DNA]</scope>
    <source>
        <strain evidence="12">JCM 13004</strain>
    </source>
</reference>
<evidence type="ECO:0000256" key="6">
    <source>
        <dbReference type="ARBA" id="ARBA00023136"/>
    </source>
</evidence>
<dbReference type="InterPro" id="IPR020846">
    <property type="entry name" value="MFS_dom"/>
</dbReference>
<feature type="transmembrane region" description="Helical" evidence="9">
    <location>
        <begin position="181"/>
        <end position="205"/>
    </location>
</feature>
<comment type="caution">
    <text evidence="11">The sequence shown here is derived from an EMBL/GenBank/DDBJ whole genome shotgun (WGS) entry which is preliminary data.</text>
</comment>
<evidence type="ECO:0000256" key="3">
    <source>
        <dbReference type="ARBA" id="ARBA00022475"/>
    </source>
</evidence>
<protein>
    <submittedName>
        <fullName evidence="11">MFS transporter</fullName>
    </submittedName>
</protein>
<feature type="transmembrane region" description="Helical" evidence="9">
    <location>
        <begin position="321"/>
        <end position="343"/>
    </location>
</feature>
<keyword evidence="5 9" id="KW-1133">Transmembrane helix</keyword>
<keyword evidence="6 9" id="KW-0472">Membrane</keyword>
<evidence type="ECO:0000256" key="8">
    <source>
        <dbReference type="SAM" id="MobiDB-lite"/>
    </source>
</evidence>
<keyword evidence="3" id="KW-1003">Cell membrane</keyword>
<evidence type="ECO:0000256" key="9">
    <source>
        <dbReference type="SAM" id="Phobius"/>
    </source>
</evidence>